<feature type="transmembrane region" description="Helical" evidence="5">
    <location>
        <begin position="118"/>
        <end position="139"/>
    </location>
</feature>
<sequence>VTSIILSYYSACTYSSHNSFIQIFAYLQKCLSSHQLYGSNASSDSHHSSGIHVTPSPSDSGIVDYETIIRDKENELTNVRATMAQNEEIVVKVYQEKERLWKEQIADMQQKLKYFYQLINNYFSIYTFNIYRMAIYIYIYI</sequence>
<name>A0A0N5CSQ2_THECL</name>
<organism evidence="8">
    <name type="scientific">Thelazia callipaeda</name>
    <name type="common">Oriental eyeworm</name>
    <name type="synonym">Parasitic nematode</name>
    <dbReference type="NCBI Taxonomy" id="103827"/>
    <lineage>
        <taxon>Eukaryota</taxon>
        <taxon>Metazoa</taxon>
        <taxon>Ecdysozoa</taxon>
        <taxon>Nematoda</taxon>
        <taxon>Chromadorea</taxon>
        <taxon>Rhabditida</taxon>
        <taxon>Spirurina</taxon>
        <taxon>Spiruromorpha</taxon>
        <taxon>Thelazioidea</taxon>
        <taxon>Thelaziidae</taxon>
        <taxon>Thelazia</taxon>
    </lineage>
</organism>
<keyword evidence="5" id="KW-0812">Transmembrane</keyword>
<dbReference type="AlphaFoldDB" id="A0A0N5CSQ2"/>
<evidence type="ECO:0000313" key="6">
    <source>
        <dbReference type="EMBL" id="VDM99631.1"/>
    </source>
</evidence>
<dbReference type="WBParaSite" id="TCLT_0000325801-mRNA-1">
    <property type="protein sequence ID" value="TCLT_0000325801-mRNA-1"/>
    <property type="gene ID" value="TCLT_0000325801"/>
</dbReference>
<dbReference type="PANTHER" id="PTHR19354">
    <property type="entry name" value="ZIPPER PUTATIVE TUMOR SUPPRESSOR 2 HOMOLOG-LIKE PROTEIN-RELATED"/>
    <property type="match status" value="1"/>
</dbReference>
<accession>A0A0N5CSQ2</accession>
<evidence type="ECO:0000256" key="5">
    <source>
        <dbReference type="SAM" id="Phobius"/>
    </source>
</evidence>
<keyword evidence="5" id="KW-0472">Membrane</keyword>
<dbReference type="Proteomes" id="UP000276776">
    <property type="component" value="Unassembled WGS sequence"/>
</dbReference>
<feature type="coiled-coil region" evidence="4">
    <location>
        <begin position="69"/>
        <end position="111"/>
    </location>
</feature>
<reference evidence="6 7" key="2">
    <citation type="submission" date="2018-11" db="EMBL/GenBank/DDBJ databases">
        <authorList>
            <consortium name="Pathogen Informatics"/>
        </authorList>
    </citation>
    <scope>NUCLEOTIDE SEQUENCE [LARGE SCALE GENOMIC DNA]</scope>
</reference>
<keyword evidence="7" id="KW-1185">Reference proteome</keyword>
<evidence type="ECO:0000256" key="4">
    <source>
        <dbReference type="SAM" id="Coils"/>
    </source>
</evidence>
<protein>
    <submittedName>
        <fullName evidence="8">GOLGA2L5 domain-containing protein</fullName>
    </submittedName>
</protein>
<dbReference type="EMBL" id="UYYF01001188">
    <property type="protein sequence ID" value="VDM99631.1"/>
    <property type="molecule type" value="Genomic_DNA"/>
</dbReference>
<evidence type="ECO:0000256" key="3">
    <source>
        <dbReference type="ARBA" id="ARBA00023054"/>
    </source>
</evidence>
<evidence type="ECO:0000256" key="1">
    <source>
        <dbReference type="ARBA" id="ARBA00004496"/>
    </source>
</evidence>
<evidence type="ECO:0000256" key="2">
    <source>
        <dbReference type="ARBA" id="ARBA00022490"/>
    </source>
</evidence>
<keyword evidence="3 4" id="KW-0175">Coiled coil</keyword>
<proteinExistence type="predicted"/>
<evidence type="ECO:0000313" key="8">
    <source>
        <dbReference type="WBParaSite" id="TCLT_0000325801-mRNA-1"/>
    </source>
</evidence>
<dbReference type="GO" id="GO:0005737">
    <property type="term" value="C:cytoplasm"/>
    <property type="evidence" value="ECO:0007669"/>
    <property type="project" value="UniProtKB-SubCell"/>
</dbReference>
<reference evidence="8" key="1">
    <citation type="submission" date="2017-02" db="UniProtKB">
        <authorList>
            <consortium name="WormBaseParasite"/>
        </authorList>
    </citation>
    <scope>IDENTIFICATION</scope>
</reference>
<keyword evidence="2" id="KW-0963">Cytoplasm</keyword>
<keyword evidence="5" id="KW-1133">Transmembrane helix</keyword>
<dbReference type="STRING" id="103827.A0A0N5CSQ2"/>
<evidence type="ECO:0000313" key="7">
    <source>
        <dbReference type="Proteomes" id="UP000276776"/>
    </source>
</evidence>
<dbReference type="PANTHER" id="PTHR19354:SF2">
    <property type="entry name" value="LEUCINE-RICH REPEAT-CONTAINING PROTEIN DDB_G0290503"/>
    <property type="match status" value="1"/>
</dbReference>
<dbReference type="InterPro" id="IPR045329">
    <property type="entry name" value="LZTS"/>
</dbReference>
<gene>
    <name evidence="6" type="ORF">TCLT_LOCUS3253</name>
</gene>
<dbReference type="OrthoDB" id="10030037at2759"/>
<comment type="subcellular location">
    <subcellularLocation>
        <location evidence="1">Cytoplasm</location>
    </subcellularLocation>
</comment>